<evidence type="ECO:0000313" key="1">
    <source>
        <dbReference type="EMBL" id="SDC66741.1"/>
    </source>
</evidence>
<dbReference type="STRING" id="1814289.SAMN05216410_2135"/>
<gene>
    <name evidence="1" type="ORF">SAMN05216410_2135</name>
</gene>
<dbReference type="Proteomes" id="UP000199039">
    <property type="component" value="Unassembled WGS sequence"/>
</dbReference>
<organism evidence="1 2">
    <name type="scientific">Sanguibacter gelidistatuariae</name>
    <dbReference type="NCBI Taxonomy" id="1814289"/>
    <lineage>
        <taxon>Bacteria</taxon>
        <taxon>Bacillati</taxon>
        <taxon>Actinomycetota</taxon>
        <taxon>Actinomycetes</taxon>
        <taxon>Micrococcales</taxon>
        <taxon>Sanguibacteraceae</taxon>
        <taxon>Sanguibacter</taxon>
    </lineage>
</organism>
<dbReference type="AlphaFoldDB" id="A0A1G6NG99"/>
<dbReference type="RefSeq" id="WP_175559079.1">
    <property type="nucleotide sequence ID" value="NZ_FMYH01000003.1"/>
</dbReference>
<sequence>MTTLALSLDRPRELSALSNLSLDLSVVTIESMVARDISAFTERNRHSTDGTPERAAS</sequence>
<accession>A0A1G6NG99</accession>
<reference evidence="1 2" key="1">
    <citation type="submission" date="2016-09" db="EMBL/GenBank/DDBJ databases">
        <authorList>
            <person name="Capua I."/>
            <person name="De Benedictis P."/>
            <person name="Joannis T."/>
            <person name="Lombin L.H."/>
            <person name="Cattoli G."/>
        </authorList>
    </citation>
    <scope>NUCLEOTIDE SEQUENCE [LARGE SCALE GENOMIC DNA]</scope>
    <source>
        <strain evidence="1 2">ISLP-3</strain>
    </source>
</reference>
<proteinExistence type="predicted"/>
<protein>
    <submittedName>
        <fullName evidence="1">Uncharacterized protein</fullName>
    </submittedName>
</protein>
<name>A0A1G6NG99_9MICO</name>
<dbReference type="EMBL" id="FMYH01000003">
    <property type="protein sequence ID" value="SDC66741.1"/>
    <property type="molecule type" value="Genomic_DNA"/>
</dbReference>
<evidence type="ECO:0000313" key="2">
    <source>
        <dbReference type="Proteomes" id="UP000199039"/>
    </source>
</evidence>
<keyword evidence="2" id="KW-1185">Reference proteome</keyword>